<comment type="caution">
    <text evidence="1">The sequence shown here is derived from an EMBL/GenBank/DDBJ whole genome shotgun (WGS) entry which is preliminary data.</text>
</comment>
<evidence type="ECO:0000313" key="2">
    <source>
        <dbReference type="Proteomes" id="UP001595872"/>
    </source>
</evidence>
<dbReference type="RefSeq" id="WP_378251898.1">
    <property type="nucleotide sequence ID" value="NZ_JBHSIT010000001.1"/>
</dbReference>
<name>A0ABV9TQ04_9ACTN</name>
<accession>A0ABV9TQ04</accession>
<evidence type="ECO:0000313" key="1">
    <source>
        <dbReference type="EMBL" id="MFC4906183.1"/>
    </source>
</evidence>
<organism evidence="1 2">
    <name type="scientific">Actinomadura gamaensis</name>
    <dbReference type="NCBI Taxonomy" id="1763541"/>
    <lineage>
        <taxon>Bacteria</taxon>
        <taxon>Bacillati</taxon>
        <taxon>Actinomycetota</taxon>
        <taxon>Actinomycetes</taxon>
        <taxon>Streptosporangiales</taxon>
        <taxon>Thermomonosporaceae</taxon>
        <taxon>Actinomadura</taxon>
    </lineage>
</organism>
<dbReference type="EMBL" id="JBHSIT010000001">
    <property type="protein sequence ID" value="MFC4906183.1"/>
    <property type="molecule type" value="Genomic_DNA"/>
</dbReference>
<proteinExistence type="predicted"/>
<sequence length="134" mass="13885">MHDHIAYAAGRLGAADSLPSLLAAAIDGLELVERAATALTDPSRGPVRPGLAAALAEATQAWWALSAAPSVRSPETGCPKRSGGVRETVDALSRFSLQLTEALVSATSRTLDPADRVACLQAARHLARVHAVLN</sequence>
<keyword evidence="2" id="KW-1185">Reference proteome</keyword>
<reference evidence="2" key="1">
    <citation type="journal article" date="2019" name="Int. J. Syst. Evol. Microbiol.">
        <title>The Global Catalogue of Microorganisms (GCM) 10K type strain sequencing project: providing services to taxonomists for standard genome sequencing and annotation.</title>
        <authorList>
            <consortium name="The Broad Institute Genomics Platform"/>
            <consortium name="The Broad Institute Genome Sequencing Center for Infectious Disease"/>
            <person name="Wu L."/>
            <person name="Ma J."/>
        </authorList>
    </citation>
    <scope>NUCLEOTIDE SEQUENCE [LARGE SCALE GENOMIC DNA]</scope>
    <source>
        <strain evidence="2">KLKA75</strain>
    </source>
</reference>
<protein>
    <submittedName>
        <fullName evidence="1">Uncharacterized protein</fullName>
    </submittedName>
</protein>
<gene>
    <name evidence="1" type="ORF">ACFPCY_02530</name>
</gene>
<dbReference type="Proteomes" id="UP001595872">
    <property type="component" value="Unassembled WGS sequence"/>
</dbReference>